<dbReference type="Pfam" id="PF14111">
    <property type="entry name" value="DUF4283"/>
    <property type="match status" value="1"/>
</dbReference>
<dbReference type="EMBL" id="QGNW01000009">
    <property type="protein sequence ID" value="RVX19159.1"/>
    <property type="molecule type" value="Genomic_DNA"/>
</dbReference>
<feature type="domain" description="DUF4283" evidence="1">
    <location>
        <begin position="177"/>
        <end position="257"/>
    </location>
</feature>
<sequence>MALHRLQLHLERDRDGEEGEDSAVNRRRRKESSFVVESKVFEIVLEERKGKLQVIIVEKKRRVSSWVRLGPESLGFFMEGLNHCIKDEKEGIWGRGWKEKGRSYSLIRGINRAGWFLRLGVVDSEKEEKANKQEARVVEKSALERSYAEVVKRPSWRVNNSVRVKVRREETLRNLRKLEHCIVVSWKSSAVGGEDLEKLGRLLANSWGLKEKLGLARLEKNKVLLEFEALEEARRVLSSGKRLLGGLQLGLEHCNPRTGYWVEEELRNEVWVKIVGLLISLWNPTILRRVGEECGGFVAIDPQTETLGELQWAQILVKTKGDIMPCVLEIKVEEVIYYLTLWWELRPVLRKNLVDCGEAFGRKSGEVRGEADSRTGLLVEEESESTRLETLTLPAEMMGVQESGLGREASVNRVQDSAIRDWASPDALVLGPPALGPTVGSKDARRAGGPILRNTSLGLKLKEVVVVADGPEVGPSTRWRAEVVDCPKLVAFVGLERANLVTPLAQAFSRGPQEKARLLDCNITRSVNFSEMEPLVAWETEDFRKQQSKGEFYDRSGVIGEEFRSENTMWLTAEEGSNEDGNGCWDLEKLIESAIRPGVQRGLWHARTLSCEKTRMRKNGRKVAWQSSATFWVPDGGIGKGNPELLD</sequence>
<reference evidence="2 3" key="1">
    <citation type="journal article" date="2018" name="PLoS Genet.">
        <title>Population sequencing reveals clonal diversity and ancestral inbreeding in the grapevine cultivar Chardonnay.</title>
        <authorList>
            <person name="Roach M.J."/>
            <person name="Johnson D.L."/>
            <person name="Bohlmann J."/>
            <person name="van Vuuren H.J."/>
            <person name="Jones S.J."/>
            <person name="Pretorius I.S."/>
            <person name="Schmidt S.A."/>
            <person name="Borneman A.R."/>
        </authorList>
    </citation>
    <scope>NUCLEOTIDE SEQUENCE [LARGE SCALE GENOMIC DNA]</scope>
    <source>
        <strain evidence="3">cv. Chardonnay</strain>
        <tissue evidence="2">Leaf</tissue>
    </source>
</reference>
<dbReference type="Proteomes" id="UP000288805">
    <property type="component" value="Unassembled WGS sequence"/>
</dbReference>
<comment type="caution">
    <text evidence="2">The sequence shown here is derived from an EMBL/GenBank/DDBJ whole genome shotgun (WGS) entry which is preliminary data.</text>
</comment>
<name>A0A438KDA5_VITVI</name>
<dbReference type="PANTHER" id="PTHR34427">
    <property type="entry name" value="DUF4283 DOMAIN PROTEIN"/>
    <property type="match status" value="1"/>
</dbReference>
<organism evidence="2 3">
    <name type="scientific">Vitis vinifera</name>
    <name type="common">Grape</name>
    <dbReference type="NCBI Taxonomy" id="29760"/>
    <lineage>
        <taxon>Eukaryota</taxon>
        <taxon>Viridiplantae</taxon>
        <taxon>Streptophyta</taxon>
        <taxon>Embryophyta</taxon>
        <taxon>Tracheophyta</taxon>
        <taxon>Spermatophyta</taxon>
        <taxon>Magnoliopsida</taxon>
        <taxon>eudicotyledons</taxon>
        <taxon>Gunneridae</taxon>
        <taxon>Pentapetalae</taxon>
        <taxon>rosids</taxon>
        <taxon>Vitales</taxon>
        <taxon>Vitaceae</taxon>
        <taxon>Viteae</taxon>
        <taxon>Vitis</taxon>
    </lineage>
</organism>
<dbReference type="PANTHER" id="PTHR34427:SF5">
    <property type="entry name" value="DUF4283 DOMAIN-CONTAINING PROTEIN"/>
    <property type="match status" value="1"/>
</dbReference>
<gene>
    <name evidence="2" type="ORF">CK203_008805</name>
</gene>
<dbReference type="InterPro" id="IPR025558">
    <property type="entry name" value="DUF4283"/>
</dbReference>
<evidence type="ECO:0000259" key="1">
    <source>
        <dbReference type="Pfam" id="PF14111"/>
    </source>
</evidence>
<evidence type="ECO:0000313" key="2">
    <source>
        <dbReference type="EMBL" id="RVX19159.1"/>
    </source>
</evidence>
<protein>
    <recommendedName>
        <fullName evidence="1">DUF4283 domain-containing protein</fullName>
    </recommendedName>
</protein>
<accession>A0A438KDA5</accession>
<dbReference type="AlphaFoldDB" id="A0A438KDA5"/>
<proteinExistence type="predicted"/>
<evidence type="ECO:0000313" key="3">
    <source>
        <dbReference type="Proteomes" id="UP000288805"/>
    </source>
</evidence>